<dbReference type="InterPro" id="IPR001670">
    <property type="entry name" value="ADH_Fe/GldA"/>
</dbReference>
<comment type="similarity">
    <text evidence="2">Belongs to the iron-containing alcohol dehydrogenase family.</text>
</comment>
<dbReference type="FunFam" id="3.40.50.1970:FF:000003">
    <property type="entry name" value="Alcohol dehydrogenase, iron-containing"/>
    <property type="match status" value="1"/>
</dbReference>
<evidence type="ECO:0000256" key="4">
    <source>
        <dbReference type="ARBA" id="ARBA00023027"/>
    </source>
</evidence>
<dbReference type="RefSeq" id="WP_124077395.1">
    <property type="nucleotide sequence ID" value="NZ_UWPJ01000005.1"/>
</dbReference>
<proteinExistence type="inferred from homology"/>
<dbReference type="PANTHER" id="PTHR11496">
    <property type="entry name" value="ALCOHOL DEHYDROGENASE"/>
    <property type="match status" value="1"/>
</dbReference>
<evidence type="ECO:0000259" key="5">
    <source>
        <dbReference type="Pfam" id="PF00465"/>
    </source>
</evidence>
<comment type="cofactor">
    <cofactor evidence="1">
        <name>Fe cation</name>
        <dbReference type="ChEBI" id="CHEBI:24875"/>
    </cofactor>
</comment>
<evidence type="ECO:0000256" key="3">
    <source>
        <dbReference type="ARBA" id="ARBA00023002"/>
    </source>
</evidence>
<organism evidence="7 8">
    <name type="scientific">Pigmentiphaga humi</name>
    <dbReference type="NCBI Taxonomy" id="2478468"/>
    <lineage>
        <taxon>Bacteria</taxon>
        <taxon>Pseudomonadati</taxon>
        <taxon>Pseudomonadota</taxon>
        <taxon>Betaproteobacteria</taxon>
        <taxon>Burkholderiales</taxon>
        <taxon>Alcaligenaceae</taxon>
        <taxon>Pigmentiphaga</taxon>
    </lineage>
</organism>
<keyword evidence="8" id="KW-1185">Reference proteome</keyword>
<evidence type="ECO:0000313" key="7">
    <source>
        <dbReference type="EMBL" id="VCU68158.1"/>
    </source>
</evidence>
<feature type="domain" description="Alcohol dehydrogenase iron-type/glycerol dehydrogenase GldA" evidence="5">
    <location>
        <begin position="10"/>
        <end position="175"/>
    </location>
</feature>
<dbReference type="PANTHER" id="PTHR11496:SF102">
    <property type="entry name" value="ALCOHOL DEHYDROGENASE 4"/>
    <property type="match status" value="1"/>
</dbReference>
<dbReference type="EMBL" id="UWPJ01000005">
    <property type="protein sequence ID" value="VCU68158.1"/>
    <property type="molecule type" value="Genomic_DNA"/>
</dbReference>
<dbReference type="InterPro" id="IPR056798">
    <property type="entry name" value="ADH_Fe_C"/>
</dbReference>
<name>A0A3P4AXK7_9BURK</name>
<dbReference type="AlphaFoldDB" id="A0A3P4AXK7"/>
<dbReference type="CDD" id="cd08193">
    <property type="entry name" value="HVD"/>
    <property type="match status" value="1"/>
</dbReference>
<dbReference type="GO" id="GO:0004022">
    <property type="term" value="F:alcohol dehydrogenase (NAD+) activity"/>
    <property type="evidence" value="ECO:0007669"/>
    <property type="project" value="UniProtKB-EC"/>
</dbReference>
<sequence length="384" mass="39973">MPSFQFETTPRIVCERGAALKLAQTLQAGGQRRAFIVTDPGLVRAGLVEAPAAALRAAGLHATVYDRVEADPPEHVVLEAAQAARDDGADCVIGLGGGSSLDTAKLVALLAARPQRLEDIYGVQRAAGPRLPLIQVPTTAGTGSEATPTAVVSTPDHQKRGVISSLLYPDLAVLDAELTAALPAGPTAMTGIDAMVHAIEAYTTRHRKNPISDMLAVRALQLLHAHLGRAVADGSDIAAREAMLLGSLLAGMAFANAPVAAIHALAHPLGSHFHVPHGLANALVMAPTLVFNLPAAGHLYAELGRALDPALRDAADAEAAQAFIAAMRGHVQGSPIPQRLREVGVGEADLPVLAEAAMTVDRLLMNNPRELAQRDALAIYTQAF</sequence>
<dbReference type="Proteomes" id="UP000277294">
    <property type="component" value="Unassembled WGS sequence"/>
</dbReference>
<dbReference type="Gene3D" id="3.40.50.1970">
    <property type="match status" value="1"/>
</dbReference>
<dbReference type="Pfam" id="PF00465">
    <property type="entry name" value="Fe-ADH"/>
    <property type="match status" value="1"/>
</dbReference>
<evidence type="ECO:0000259" key="6">
    <source>
        <dbReference type="Pfam" id="PF25137"/>
    </source>
</evidence>
<gene>
    <name evidence="7" type="primary">adhB_1</name>
    <name evidence="7" type="ORF">PIGHUM_00208</name>
</gene>
<dbReference type="OrthoDB" id="9815791at2"/>
<dbReference type="SUPFAM" id="SSF56796">
    <property type="entry name" value="Dehydroquinate synthase-like"/>
    <property type="match status" value="1"/>
</dbReference>
<dbReference type="InterPro" id="IPR018211">
    <property type="entry name" value="ADH_Fe_CS"/>
</dbReference>
<evidence type="ECO:0000313" key="8">
    <source>
        <dbReference type="Proteomes" id="UP000277294"/>
    </source>
</evidence>
<dbReference type="InterPro" id="IPR039697">
    <property type="entry name" value="Alcohol_dehydrogenase_Fe"/>
</dbReference>
<dbReference type="PROSITE" id="PS00913">
    <property type="entry name" value="ADH_IRON_1"/>
    <property type="match status" value="1"/>
</dbReference>
<evidence type="ECO:0000256" key="2">
    <source>
        <dbReference type="ARBA" id="ARBA00007358"/>
    </source>
</evidence>
<keyword evidence="4" id="KW-0520">NAD</keyword>
<keyword evidence="3 7" id="KW-0560">Oxidoreductase</keyword>
<reference evidence="7 8" key="1">
    <citation type="submission" date="2018-10" db="EMBL/GenBank/DDBJ databases">
        <authorList>
            <person name="Criscuolo A."/>
        </authorList>
    </citation>
    <scope>NUCLEOTIDE SEQUENCE [LARGE SCALE GENOMIC DNA]</scope>
    <source>
        <strain evidence="7">DnA1</strain>
    </source>
</reference>
<protein>
    <submittedName>
        <fullName evidence="7">Alcohol dehydrogenase 2</fullName>
        <ecNumber evidence="7">1.1.1.1</ecNumber>
    </submittedName>
</protein>
<evidence type="ECO:0000256" key="1">
    <source>
        <dbReference type="ARBA" id="ARBA00001962"/>
    </source>
</evidence>
<dbReference type="EC" id="1.1.1.1" evidence="7"/>
<dbReference type="FunFam" id="1.20.1090.10:FF:000001">
    <property type="entry name" value="Aldehyde-alcohol dehydrogenase"/>
    <property type="match status" value="1"/>
</dbReference>
<dbReference type="Gene3D" id="1.20.1090.10">
    <property type="entry name" value="Dehydroquinate synthase-like - alpha domain"/>
    <property type="match status" value="1"/>
</dbReference>
<dbReference type="Pfam" id="PF25137">
    <property type="entry name" value="ADH_Fe_C"/>
    <property type="match status" value="1"/>
</dbReference>
<accession>A0A3P4AXK7</accession>
<dbReference type="GO" id="GO:0046872">
    <property type="term" value="F:metal ion binding"/>
    <property type="evidence" value="ECO:0007669"/>
    <property type="project" value="InterPro"/>
</dbReference>
<feature type="domain" description="Fe-containing alcohol dehydrogenase-like C-terminal" evidence="6">
    <location>
        <begin position="187"/>
        <end position="384"/>
    </location>
</feature>